<dbReference type="OrthoDB" id="1719965at2759"/>
<dbReference type="EMBL" id="CAIIXF020000008">
    <property type="protein sequence ID" value="CAH1790776.1"/>
    <property type="molecule type" value="Genomic_DNA"/>
</dbReference>
<dbReference type="InterPro" id="IPR001000">
    <property type="entry name" value="GH10_dom"/>
</dbReference>
<keyword evidence="3" id="KW-0378">Hydrolase</keyword>
<dbReference type="GO" id="GO:0000272">
    <property type="term" value="P:polysaccharide catabolic process"/>
    <property type="evidence" value="ECO:0007669"/>
    <property type="project" value="UniProtKB-KW"/>
</dbReference>
<protein>
    <submittedName>
        <fullName evidence="6">Uncharacterized protein</fullName>
    </submittedName>
</protein>
<reference evidence="6" key="1">
    <citation type="submission" date="2022-03" db="EMBL/GenBank/DDBJ databases">
        <authorList>
            <person name="Martin C."/>
        </authorList>
    </citation>
    <scope>NUCLEOTIDE SEQUENCE</scope>
</reference>
<comment type="similarity">
    <text evidence="1">Belongs to the glycosyl hydrolase 10 (cellulase F) family.</text>
</comment>
<keyword evidence="4" id="KW-0119">Carbohydrate metabolism</keyword>
<evidence type="ECO:0000256" key="5">
    <source>
        <dbReference type="ARBA" id="ARBA00023326"/>
    </source>
</evidence>
<organism evidence="6 7">
    <name type="scientific">Owenia fusiformis</name>
    <name type="common">Polychaete worm</name>
    <dbReference type="NCBI Taxonomy" id="6347"/>
    <lineage>
        <taxon>Eukaryota</taxon>
        <taxon>Metazoa</taxon>
        <taxon>Spiralia</taxon>
        <taxon>Lophotrochozoa</taxon>
        <taxon>Annelida</taxon>
        <taxon>Polychaeta</taxon>
        <taxon>Sedentaria</taxon>
        <taxon>Canalipalpata</taxon>
        <taxon>Sabellida</taxon>
        <taxon>Oweniida</taxon>
        <taxon>Oweniidae</taxon>
        <taxon>Owenia</taxon>
    </lineage>
</organism>
<dbReference type="GO" id="GO:0031176">
    <property type="term" value="F:endo-1,4-beta-xylanase activity"/>
    <property type="evidence" value="ECO:0007669"/>
    <property type="project" value="UniProtKB-ARBA"/>
</dbReference>
<comment type="caution">
    <text evidence="6">The sequence shown here is derived from an EMBL/GenBank/DDBJ whole genome shotgun (WGS) entry which is preliminary data.</text>
</comment>
<evidence type="ECO:0000313" key="6">
    <source>
        <dbReference type="EMBL" id="CAH1790776.1"/>
    </source>
</evidence>
<evidence type="ECO:0000256" key="2">
    <source>
        <dbReference type="ARBA" id="ARBA00022737"/>
    </source>
</evidence>
<evidence type="ECO:0000256" key="4">
    <source>
        <dbReference type="ARBA" id="ARBA00023277"/>
    </source>
</evidence>
<name>A0A8J1U7R2_OWEFU</name>
<dbReference type="SMART" id="SM00633">
    <property type="entry name" value="Glyco_10"/>
    <property type="match status" value="1"/>
</dbReference>
<dbReference type="InterPro" id="IPR044846">
    <property type="entry name" value="GH10"/>
</dbReference>
<keyword evidence="2" id="KW-0677">Repeat</keyword>
<dbReference type="SUPFAM" id="SSF49785">
    <property type="entry name" value="Galactose-binding domain-like"/>
    <property type="match status" value="1"/>
</dbReference>
<dbReference type="Gene3D" id="3.20.20.80">
    <property type="entry name" value="Glycosidases"/>
    <property type="match status" value="1"/>
</dbReference>
<dbReference type="AlphaFoldDB" id="A0A8J1U7R2"/>
<evidence type="ECO:0000256" key="1">
    <source>
        <dbReference type="ARBA" id="ARBA00007495"/>
    </source>
</evidence>
<accession>A0A8J1U7R2</accession>
<dbReference type="PANTHER" id="PTHR31490:SF1">
    <property type="entry name" value="ENDO-1,4-BETA-XYLANASE 1"/>
    <property type="match status" value="1"/>
</dbReference>
<keyword evidence="7" id="KW-1185">Reference proteome</keyword>
<sequence length="569" mass="65466">MLSQLLTSVLCFHLAAGFYTLGPEIIKNGGFESELKGGEWYKFGCSITRTNAKYTGAYAGRAYDRKQTWAGISQDVALKPNSNYFLETYITHTNNIAGQLWSPTYAKLTIKYKDGSSQMRNFGALGQMRQSLSWQKIGGDVQIPNRKDIMGYKLSFTVADKGINYNIDSVSLREIIEDKNYTVRVNSGIYKYRKSNLNIRVSMPNWKTSNCTVQLQQKDQEFAFGSAVNAKYIGGNDPKYQKYRDFFYDNFKWATIENAMKWKQMEKFGGWIVDNETPDKAVNAMRAKGIKVRGHAVTWGVEKRVPDWLFPMTGQQVRSEVTRRINSVVDRFRGRLEHWDVNNEDLHGSFFQTKTKDPNYLATIFRETRDVDKNVKLFINDFNVVSKSEITFAVANQARWLKSQGFDVNIGIQCHFKEVLSPGVIKRRLDTLAETGADIWVTELDIDQPDVKLRAVQYEQLMKIFFSHPAVRGIILWGFWDKAHWIPNGSLVDGPNFEVNAAGKVWQRLVKEEWKTRRTLFMTTPKRELKLRAFHGDYDLIIKQKGRVIKRQSFSLPKGTSNKIVDVVV</sequence>
<keyword evidence="5" id="KW-0624">Polysaccharide degradation</keyword>
<evidence type="ECO:0000313" key="7">
    <source>
        <dbReference type="Proteomes" id="UP000749559"/>
    </source>
</evidence>
<evidence type="ECO:0000256" key="3">
    <source>
        <dbReference type="ARBA" id="ARBA00022801"/>
    </source>
</evidence>
<dbReference type="SUPFAM" id="SSF51445">
    <property type="entry name" value="(Trans)glycosidases"/>
    <property type="match status" value="1"/>
</dbReference>
<dbReference type="InterPro" id="IPR017853">
    <property type="entry name" value="GH"/>
</dbReference>
<gene>
    <name evidence="6" type="ORF">OFUS_LOCUS15946</name>
</gene>
<dbReference type="Gene3D" id="2.60.120.260">
    <property type="entry name" value="Galactose-binding domain-like"/>
    <property type="match status" value="1"/>
</dbReference>
<dbReference type="InterPro" id="IPR008979">
    <property type="entry name" value="Galactose-bd-like_sf"/>
</dbReference>
<dbReference type="Pfam" id="PF02018">
    <property type="entry name" value="CBM_4_9"/>
    <property type="match status" value="1"/>
</dbReference>
<dbReference type="Proteomes" id="UP000749559">
    <property type="component" value="Unassembled WGS sequence"/>
</dbReference>
<dbReference type="Pfam" id="PF00331">
    <property type="entry name" value="Glyco_hydro_10"/>
    <property type="match status" value="1"/>
</dbReference>
<dbReference type="PANTHER" id="PTHR31490">
    <property type="entry name" value="GLYCOSYL HYDROLASE"/>
    <property type="match status" value="1"/>
</dbReference>
<dbReference type="InterPro" id="IPR003305">
    <property type="entry name" value="CenC_carb-bd"/>
</dbReference>
<proteinExistence type="inferred from homology"/>
<dbReference type="PROSITE" id="PS51760">
    <property type="entry name" value="GH10_2"/>
    <property type="match status" value="1"/>
</dbReference>